<organism evidence="2 3">
    <name type="scientific">Hypocrea jecorina (strain ATCC 56765 / BCRC 32924 / NRRL 11460 / Rut C-30)</name>
    <name type="common">Trichoderma reesei</name>
    <dbReference type="NCBI Taxonomy" id="1344414"/>
    <lineage>
        <taxon>Eukaryota</taxon>
        <taxon>Fungi</taxon>
        <taxon>Dikarya</taxon>
        <taxon>Ascomycota</taxon>
        <taxon>Pezizomycotina</taxon>
        <taxon>Sordariomycetes</taxon>
        <taxon>Hypocreomycetidae</taxon>
        <taxon>Hypocreales</taxon>
        <taxon>Hypocreaceae</taxon>
        <taxon>Trichoderma</taxon>
    </lineage>
</organism>
<protein>
    <submittedName>
        <fullName evidence="2">Uncharacterized protein</fullName>
    </submittedName>
</protein>
<proteinExistence type="predicted"/>
<feature type="region of interest" description="Disordered" evidence="1">
    <location>
        <begin position="1"/>
        <end position="82"/>
    </location>
</feature>
<feature type="compositionally biased region" description="Low complexity" evidence="1">
    <location>
        <begin position="121"/>
        <end position="143"/>
    </location>
</feature>
<dbReference type="EMBL" id="KI911141">
    <property type="protein sequence ID" value="ETS04495.1"/>
    <property type="molecule type" value="Genomic_DNA"/>
</dbReference>
<dbReference type="HOGENOM" id="CLU_892974_0_0_1"/>
<evidence type="ECO:0000313" key="2">
    <source>
        <dbReference type="EMBL" id="ETS04495.1"/>
    </source>
</evidence>
<evidence type="ECO:0000313" key="3">
    <source>
        <dbReference type="Proteomes" id="UP000024376"/>
    </source>
</evidence>
<feature type="compositionally biased region" description="Polar residues" evidence="1">
    <location>
        <begin position="37"/>
        <end position="47"/>
    </location>
</feature>
<sequence length="375" mass="41491">MPSNKPKRPQSTYPDDTHASSPSTSSSLSSWVEVESNPESALSLETASISSIPSDTSSSSSSSSSSGWITDDDDEPLETNPVHDYFTNALSQQALTSQLQSLSTSSSSSSPSTPTPPPSPSTAAQPYDTYTPLTTTTSLLQPPHQTPHEISRKRTQFFLRLRAFYQGLLPDDPFHEFLAISTSRFGAILPPDIYLASGPPFPPTSTRGTIRLQFIRATLSMPLSAPLSQVEGFIGRNPSVVSHLCFNIQPFSNVVFKPQTHHGHQIYVSGRDALECNARLLRALKEIAWEDESADWVVGLARTEDARRLSALCKRTGKCILPSVRERMLRVEEKGERPVQDEQWHRQAVREMRRERPRSLLSNAVLPHDVVEVTK</sequence>
<evidence type="ECO:0000256" key="1">
    <source>
        <dbReference type="SAM" id="MobiDB-lite"/>
    </source>
</evidence>
<dbReference type="OrthoDB" id="4900210at2759"/>
<accession>A0A024SFY0</accession>
<feature type="compositionally biased region" description="Low complexity" evidence="1">
    <location>
        <begin position="20"/>
        <end position="30"/>
    </location>
</feature>
<name>A0A024SFY0_HYPJR</name>
<dbReference type="Proteomes" id="UP000024376">
    <property type="component" value="Unassembled WGS sequence"/>
</dbReference>
<gene>
    <name evidence="2" type="ORF">M419DRAFT_33308</name>
</gene>
<feature type="compositionally biased region" description="Low complexity" evidence="1">
    <location>
        <begin position="48"/>
        <end position="66"/>
    </location>
</feature>
<feature type="region of interest" description="Disordered" evidence="1">
    <location>
        <begin position="96"/>
        <end position="149"/>
    </location>
</feature>
<reference evidence="3" key="1">
    <citation type="journal article" date="2013" name="Ind. Biotechnol.">
        <title>Comparative genomics analysis of Trichoderma reesei strains.</title>
        <authorList>
            <person name="Koike H."/>
            <person name="Aerts A."/>
            <person name="LaButti K."/>
            <person name="Grigoriev I.V."/>
            <person name="Baker S.E."/>
        </authorList>
    </citation>
    <scope>NUCLEOTIDE SEQUENCE [LARGE SCALE GENOMIC DNA]</scope>
    <source>
        <strain evidence="3">ATCC 56765 / BCRC 32924 / NRRL 11460 / Rut C-30</strain>
    </source>
</reference>
<feature type="compositionally biased region" description="Low complexity" evidence="1">
    <location>
        <begin position="96"/>
        <end position="112"/>
    </location>
</feature>
<dbReference type="AlphaFoldDB" id="A0A024SFY0"/>
<dbReference type="KEGG" id="trr:M419DRAFT_33308"/>